<dbReference type="RefSeq" id="WP_153283860.1">
    <property type="nucleotide sequence ID" value="NZ_CP045644.1"/>
</dbReference>
<protein>
    <submittedName>
        <fullName evidence="1">Uncharacterized protein</fullName>
    </submittedName>
</protein>
<dbReference type="AlphaFoldDB" id="A0A5Q0M6Y2"/>
<dbReference type="SUPFAM" id="SSF51445">
    <property type="entry name" value="(Trans)glycosidases"/>
    <property type="match status" value="1"/>
</dbReference>
<evidence type="ECO:0000313" key="2">
    <source>
        <dbReference type="Proteomes" id="UP000326780"/>
    </source>
</evidence>
<gene>
    <name evidence="1" type="ORF">GFK26_22035</name>
</gene>
<dbReference type="Proteomes" id="UP000326780">
    <property type="component" value="Chromosome"/>
</dbReference>
<organism evidence="1 2">
    <name type="scientific">Variovorax paradoxus</name>
    <dbReference type="NCBI Taxonomy" id="34073"/>
    <lineage>
        <taxon>Bacteria</taxon>
        <taxon>Pseudomonadati</taxon>
        <taxon>Pseudomonadota</taxon>
        <taxon>Betaproteobacteria</taxon>
        <taxon>Burkholderiales</taxon>
        <taxon>Comamonadaceae</taxon>
        <taxon>Variovorax</taxon>
    </lineage>
</organism>
<dbReference type="InterPro" id="IPR017853">
    <property type="entry name" value="GH"/>
</dbReference>
<dbReference type="EMBL" id="CP045644">
    <property type="protein sequence ID" value="QFZ85249.1"/>
    <property type="molecule type" value="Genomic_DNA"/>
</dbReference>
<reference evidence="1 2" key="1">
    <citation type="submission" date="2019-10" db="EMBL/GenBank/DDBJ databases">
        <title>Complete genome sequence of Variovorax paradoxus 5C-2.</title>
        <authorList>
            <person name="Gogoleva N.E."/>
            <person name="Balkin A.S."/>
        </authorList>
    </citation>
    <scope>NUCLEOTIDE SEQUENCE [LARGE SCALE GENOMIC DNA]</scope>
    <source>
        <strain evidence="1 2">5C-2</strain>
    </source>
</reference>
<evidence type="ECO:0000313" key="1">
    <source>
        <dbReference type="EMBL" id="QFZ85249.1"/>
    </source>
</evidence>
<dbReference type="Gene3D" id="3.20.20.80">
    <property type="entry name" value="Glycosidases"/>
    <property type="match status" value="1"/>
</dbReference>
<accession>A0A5Q0M6Y2</accession>
<proteinExistence type="predicted"/>
<name>A0A5Q0M6Y2_VARPD</name>
<sequence>MTNRALPLLRALAVLALGLVAWAGLAVATRPNPPDARDVPGVQGFGVMVHYLPDKQSIAGIGRFDVEAFAAALAEMRAHHLILTLGQNNGQFIAPNAALEALCPRSAAHRSPRDLPLEIGRALRRHGIALILYLPFRAPQGDPYLMDCLGDVSEQLPPPPRFITAWSAVIESWSQHYGALATGWWFDGVYNTTGMAPLGWNRLCAAARSGAPTRWLAFNAGEGAARFALKSAPCQNLMAGEYLQPTARLASPPSELRLHVLTPLGASWAQPSAPRFSAVQLRNWIGDANARGGMLTLDMPLDADFRFLPAHVALVRSATAPRP</sequence>